<dbReference type="InterPro" id="IPR041527">
    <property type="entry name" value="YhcG_N"/>
</dbReference>
<organism evidence="3 4">
    <name type="scientific">Thiocystis violascens (strain ATCC 17096 / DSM 198 / 6111)</name>
    <name type="common">Chromatium violascens</name>
    <dbReference type="NCBI Taxonomy" id="765911"/>
    <lineage>
        <taxon>Bacteria</taxon>
        <taxon>Pseudomonadati</taxon>
        <taxon>Pseudomonadota</taxon>
        <taxon>Gammaproteobacteria</taxon>
        <taxon>Chromatiales</taxon>
        <taxon>Chromatiaceae</taxon>
        <taxon>Thiocystis</taxon>
    </lineage>
</organism>
<evidence type="ECO:0000313" key="4">
    <source>
        <dbReference type="Proteomes" id="UP000006062"/>
    </source>
</evidence>
<dbReference type="HOGENOM" id="CLU_1277140_0_0_6"/>
<dbReference type="Proteomes" id="UP000006062">
    <property type="component" value="Chromosome"/>
</dbReference>
<dbReference type="PANTHER" id="PTHR30547:SF5">
    <property type="entry name" value="NUCLEASE YHCG-RELATED"/>
    <property type="match status" value="1"/>
</dbReference>
<feature type="domain" description="YhcG N-terminal" evidence="2">
    <location>
        <begin position="53"/>
        <end position="143"/>
    </location>
</feature>
<dbReference type="AlphaFoldDB" id="I3YEE4"/>
<dbReference type="InterPro" id="IPR053148">
    <property type="entry name" value="PD-DEXK-like_domain"/>
</dbReference>
<evidence type="ECO:0000259" key="2">
    <source>
        <dbReference type="Pfam" id="PF17761"/>
    </source>
</evidence>
<dbReference type="PANTHER" id="PTHR30547">
    <property type="entry name" value="UNCHARACTERIZED PROTEIN YHCG-RELATED"/>
    <property type="match status" value="1"/>
</dbReference>
<feature type="region of interest" description="Disordered" evidence="1">
    <location>
        <begin position="1"/>
        <end position="34"/>
    </location>
</feature>
<feature type="compositionally biased region" description="Basic and acidic residues" evidence="1">
    <location>
        <begin position="207"/>
        <end position="216"/>
    </location>
</feature>
<dbReference type="eggNOG" id="COG4804">
    <property type="taxonomic scope" value="Bacteria"/>
</dbReference>
<dbReference type="Pfam" id="PF17761">
    <property type="entry name" value="DUF1016_N"/>
    <property type="match status" value="1"/>
</dbReference>
<feature type="region of interest" description="Disordered" evidence="1">
    <location>
        <begin position="143"/>
        <end position="216"/>
    </location>
</feature>
<dbReference type="KEGG" id="tvi:Thivi_3495"/>
<feature type="compositionally biased region" description="Basic residues" evidence="1">
    <location>
        <begin position="13"/>
        <end position="22"/>
    </location>
</feature>
<dbReference type="EMBL" id="CP003154">
    <property type="protein sequence ID" value="AFL75362.1"/>
    <property type="molecule type" value="Genomic_DNA"/>
</dbReference>
<proteinExistence type="predicted"/>
<evidence type="ECO:0000313" key="3">
    <source>
        <dbReference type="EMBL" id="AFL75362.1"/>
    </source>
</evidence>
<accession>I3YEE4</accession>
<protein>
    <recommendedName>
        <fullName evidence="2">YhcG N-terminal domain-containing protein</fullName>
    </recommendedName>
</protein>
<sequence>MPATSHRAAPFRNRYHHSRSRRRCDDSHLGTDVQPDSVMTHSEAHYAGLQGDIIRLLESARRSAARSVNALMTASYWEIGRRIVEFEQGGTERAEYGEALIQRLALDLTGRFWRGFSRQNLQQMRAFYLTLPLDDICQTLSGKSSPAQTFETSSATSSAPQIRQTASGESQATQGVQTTPAPSPDHRPQDRQVQLRGRRPDAPLSERCPRALDEAR</sequence>
<gene>
    <name evidence="3" type="ordered locus">Thivi_3495</name>
</gene>
<keyword evidence="4" id="KW-1185">Reference proteome</keyword>
<reference evidence="3 4" key="1">
    <citation type="submission" date="2012-06" db="EMBL/GenBank/DDBJ databases">
        <title>Complete sequence of Thiocystis violascens DSM 198.</title>
        <authorList>
            <consortium name="US DOE Joint Genome Institute"/>
            <person name="Lucas S."/>
            <person name="Han J."/>
            <person name="Lapidus A."/>
            <person name="Cheng J.-F."/>
            <person name="Goodwin L."/>
            <person name="Pitluck S."/>
            <person name="Peters L."/>
            <person name="Ovchinnikova G."/>
            <person name="Teshima H."/>
            <person name="Detter J.C."/>
            <person name="Han C."/>
            <person name="Tapia R."/>
            <person name="Land M."/>
            <person name="Hauser L."/>
            <person name="Kyrpides N."/>
            <person name="Ivanova N."/>
            <person name="Pagani I."/>
            <person name="Vogl K."/>
            <person name="Liu Z."/>
            <person name="Frigaard N.-U."/>
            <person name="Bryant D."/>
            <person name="Woyke T."/>
        </authorList>
    </citation>
    <scope>NUCLEOTIDE SEQUENCE [LARGE SCALE GENOMIC DNA]</scope>
    <source>
        <strain evidence="4">ATCC 17096 / DSM 198 / 6111</strain>
    </source>
</reference>
<feature type="compositionally biased region" description="Polar residues" evidence="1">
    <location>
        <begin position="143"/>
        <end position="180"/>
    </location>
</feature>
<name>I3YEE4_THIV6</name>
<evidence type="ECO:0000256" key="1">
    <source>
        <dbReference type="SAM" id="MobiDB-lite"/>
    </source>
</evidence>